<name>A0A0L6URR3_9BASI</name>
<keyword evidence="3" id="KW-1185">Reference proteome</keyword>
<dbReference type="InterPro" id="IPR054722">
    <property type="entry name" value="PolX-like_BBD"/>
</dbReference>
<protein>
    <recommendedName>
        <fullName evidence="1">Retrovirus-related Pol polyprotein from transposon TNT 1-94-like beta-barrel domain-containing protein</fullName>
    </recommendedName>
</protein>
<evidence type="ECO:0000313" key="3">
    <source>
        <dbReference type="Proteomes" id="UP000037035"/>
    </source>
</evidence>
<dbReference type="OrthoDB" id="413361at2759"/>
<organism evidence="2 3">
    <name type="scientific">Puccinia sorghi</name>
    <dbReference type="NCBI Taxonomy" id="27349"/>
    <lineage>
        <taxon>Eukaryota</taxon>
        <taxon>Fungi</taxon>
        <taxon>Dikarya</taxon>
        <taxon>Basidiomycota</taxon>
        <taxon>Pucciniomycotina</taxon>
        <taxon>Pucciniomycetes</taxon>
        <taxon>Pucciniales</taxon>
        <taxon>Pucciniaceae</taxon>
        <taxon>Puccinia</taxon>
    </lineage>
</organism>
<gene>
    <name evidence="2" type="ORF">VP01_4048g1</name>
</gene>
<dbReference type="VEuPathDB" id="FungiDB:VP01_4048g1"/>
<comment type="caution">
    <text evidence="2">The sequence shown here is derived from an EMBL/GenBank/DDBJ whole genome shotgun (WGS) entry which is preliminary data.</text>
</comment>
<evidence type="ECO:0000259" key="1">
    <source>
        <dbReference type="Pfam" id="PF22936"/>
    </source>
</evidence>
<dbReference type="Pfam" id="PF22936">
    <property type="entry name" value="Pol_BBD"/>
    <property type="match status" value="1"/>
</dbReference>
<feature type="domain" description="Retrovirus-related Pol polyprotein from transposon TNT 1-94-like beta-barrel" evidence="1">
    <location>
        <begin position="2"/>
        <end position="43"/>
    </location>
</feature>
<sequence>MSTLKIEVKGTIRLKFHNHVVVFHNVLFVPKITVNILSLRHLLLEQCTINFSVNYFNILKNDEPFLDGHYENNLPVIQLNPIFHESHLSELELLHKSLGHVSFCRLRWKLGIPIKASEVCSSCAVVKITKASFKCQSSFASKPFEELHLDLIGRCFLHLVTNHQDRSKEGWILSICPSLRSWDRIL</sequence>
<proteinExistence type="predicted"/>
<dbReference type="AlphaFoldDB" id="A0A0L6URR3"/>
<accession>A0A0L6URR3</accession>
<dbReference type="Proteomes" id="UP000037035">
    <property type="component" value="Unassembled WGS sequence"/>
</dbReference>
<evidence type="ECO:0000313" key="2">
    <source>
        <dbReference type="EMBL" id="KNZ51209.1"/>
    </source>
</evidence>
<dbReference type="EMBL" id="LAVV01009111">
    <property type="protein sequence ID" value="KNZ51209.1"/>
    <property type="molecule type" value="Genomic_DNA"/>
</dbReference>
<reference evidence="2 3" key="1">
    <citation type="submission" date="2015-08" db="EMBL/GenBank/DDBJ databases">
        <title>Next Generation Sequencing and Analysis of the Genome of Puccinia sorghi L Schw, the Causal Agent of Maize Common Rust.</title>
        <authorList>
            <person name="Rochi L."/>
            <person name="Burguener G."/>
            <person name="Darino M."/>
            <person name="Turjanski A."/>
            <person name="Kreff E."/>
            <person name="Dieguez M.J."/>
            <person name="Sacco F."/>
        </authorList>
    </citation>
    <scope>NUCLEOTIDE SEQUENCE [LARGE SCALE GENOMIC DNA]</scope>
    <source>
        <strain evidence="2 3">RO10H11247</strain>
    </source>
</reference>